<dbReference type="EMBL" id="HBGS01000203">
    <property type="protein sequence ID" value="CAD9368339.1"/>
    <property type="molecule type" value="Transcribed_RNA"/>
</dbReference>
<gene>
    <name evidence="2" type="ORF">DSPE1174_LOCUS107</name>
</gene>
<name>A0A7S2AHM6_9STRA</name>
<keyword evidence="1" id="KW-0732">Signal</keyword>
<reference evidence="2" key="1">
    <citation type="submission" date="2021-01" db="EMBL/GenBank/DDBJ databases">
        <authorList>
            <person name="Corre E."/>
            <person name="Pelletier E."/>
            <person name="Niang G."/>
            <person name="Scheremetjew M."/>
            <person name="Finn R."/>
            <person name="Kale V."/>
            <person name="Holt S."/>
            <person name="Cochrane G."/>
            <person name="Meng A."/>
            <person name="Brown T."/>
            <person name="Cohen L."/>
        </authorList>
    </citation>
    <scope>NUCLEOTIDE SEQUENCE</scope>
    <source>
        <strain evidence="2">CCMP1381</strain>
    </source>
</reference>
<evidence type="ECO:0000256" key="1">
    <source>
        <dbReference type="SAM" id="SignalP"/>
    </source>
</evidence>
<evidence type="ECO:0000313" key="2">
    <source>
        <dbReference type="EMBL" id="CAD9368339.1"/>
    </source>
</evidence>
<feature type="chain" id="PRO_5030816999" evidence="1">
    <location>
        <begin position="22"/>
        <end position="329"/>
    </location>
</feature>
<proteinExistence type="predicted"/>
<sequence length="329" mass="34462">MFTRKATLATAVLAAVSLATSIEIPLVTYDGDQDSIMLKDFEALVDPVMGGQSTGEWSMNETASFGRLDAEVKDVPSLEAPGFATAGALGSYPDASSAFGDDGGILLTVKSSTYSYTGYRISFAAGASSPSYSCAGGGALPFSRGCFKADFSVPPSGVDTFVDVFVPYTSFSDLWDSATGDQTTTCAEDTDVCPTADSLGSLQYLEVWAEGVDGVIQIDVSKISAVSSSSLVYGEEPCCATCSGNTTHYWALDTPQNECAEACLTGAVQQAEFWVLTGGKGLPVNLTDATPCAARGFTYSRTDAFAGLEMDKWVESAGESEQEEEESLE</sequence>
<dbReference type="AlphaFoldDB" id="A0A7S2AHM6"/>
<organism evidence="2">
    <name type="scientific">Octactis speculum</name>
    <dbReference type="NCBI Taxonomy" id="3111310"/>
    <lineage>
        <taxon>Eukaryota</taxon>
        <taxon>Sar</taxon>
        <taxon>Stramenopiles</taxon>
        <taxon>Ochrophyta</taxon>
        <taxon>Dictyochophyceae</taxon>
        <taxon>Dictyochales</taxon>
        <taxon>Dictyochaceae</taxon>
        <taxon>Octactis</taxon>
    </lineage>
</organism>
<protein>
    <submittedName>
        <fullName evidence="2">Uncharacterized protein</fullName>
    </submittedName>
</protein>
<accession>A0A7S2AHM6</accession>
<feature type="signal peptide" evidence="1">
    <location>
        <begin position="1"/>
        <end position="21"/>
    </location>
</feature>